<dbReference type="GO" id="GO:0046933">
    <property type="term" value="F:proton-transporting ATP synthase activity, rotational mechanism"/>
    <property type="evidence" value="ECO:0007669"/>
    <property type="project" value="TreeGrafter"/>
</dbReference>
<keyword evidence="2" id="KW-0378">Hydrolase</keyword>
<keyword evidence="3" id="KW-1185">Reference proteome</keyword>
<dbReference type="InterPro" id="IPR019727">
    <property type="entry name" value="ATP_synth_F0_fsu_mt_fun"/>
</dbReference>
<dbReference type="OMA" id="CKHIATM"/>
<dbReference type="GO" id="GO:0016787">
    <property type="term" value="F:hydrolase activity"/>
    <property type="evidence" value="ECO:0007669"/>
    <property type="project" value="UniProtKB-KW"/>
</dbReference>
<dbReference type="EC" id="3.6.3.14" evidence="2"/>
<feature type="transmembrane region" description="Helical" evidence="1">
    <location>
        <begin position="90"/>
        <end position="108"/>
    </location>
</feature>
<dbReference type="STRING" id="871575.W1Q9H5"/>
<dbReference type="GeneID" id="25772113"/>
<dbReference type="EMBL" id="AEOI02000010">
    <property type="protein sequence ID" value="ESW96020.1"/>
    <property type="molecule type" value="Genomic_DNA"/>
</dbReference>
<keyword evidence="1" id="KW-1133">Transmembrane helix</keyword>
<dbReference type="PANTHER" id="PTHR28161:SF1">
    <property type="entry name" value="ATP SYNTHASE SUBUNIT F, MITOCHONDRIAL"/>
    <property type="match status" value="1"/>
</dbReference>
<dbReference type="RefSeq" id="XP_013932450.1">
    <property type="nucleotide sequence ID" value="XM_014076975.1"/>
</dbReference>
<organism evidence="2 3">
    <name type="scientific">Ogataea parapolymorpha (strain ATCC 26012 / BCRC 20466 / JCM 22074 / NRRL Y-7560 / DL-1)</name>
    <name type="common">Yeast</name>
    <name type="synonym">Hansenula polymorpha</name>
    <dbReference type="NCBI Taxonomy" id="871575"/>
    <lineage>
        <taxon>Eukaryota</taxon>
        <taxon>Fungi</taxon>
        <taxon>Dikarya</taxon>
        <taxon>Ascomycota</taxon>
        <taxon>Saccharomycotina</taxon>
        <taxon>Pichiomycetes</taxon>
        <taxon>Pichiales</taxon>
        <taxon>Pichiaceae</taxon>
        <taxon>Ogataea</taxon>
    </lineage>
</organism>
<dbReference type="PANTHER" id="PTHR28161">
    <property type="entry name" value="ATP SYNTHASE SUBUNIT F, MITOCHONDRIAL"/>
    <property type="match status" value="1"/>
</dbReference>
<reference evidence="2 3" key="1">
    <citation type="journal article" date="2013" name="BMC Genomics">
        <title>Genome sequence and analysis of methylotrophic yeast Hansenula polymorpha DL1.</title>
        <authorList>
            <person name="Ravin N.V."/>
            <person name="Eldarov M.A."/>
            <person name="Kadnikov V.V."/>
            <person name="Beletsky A.V."/>
            <person name="Schneider J."/>
            <person name="Mardanova E.S."/>
            <person name="Smekalova E.M."/>
            <person name="Zvereva M.I."/>
            <person name="Dontsova O.A."/>
            <person name="Mardanov A.V."/>
            <person name="Skryabin K.G."/>
        </authorList>
    </citation>
    <scope>NUCLEOTIDE SEQUENCE [LARGE SCALE GENOMIC DNA]</scope>
    <source>
        <strain evidence="3">ATCC 26012 / BCRC 20466 / JCM 22074 / NRRL Y-7560 / DL-1</strain>
    </source>
</reference>
<dbReference type="Proteomes" id="UP000008673">
    <property type="component" value="Unassembled WGS sequence"/>
</dbReference>
<evidence type="ECO:0000313" key="2">
    <source>
        <dbReference type="EMBL" id="ESW96020.1"/>
    </source>
</evidence>
<dbReference type="eggNOG" id="ENOG502S739">
    <property type="taxonomic scope" value="Eukaryota"/>
</dbReference>
<dbReference type="AlphaFoldDB" id="W1Q9H5"/>
<proteinExistence type="predicted"/>
<dbReference type="HOGENOM" id="CLU_152700_1_0_1"/>
<dbReference type="OrthoDB" id="5561579at2759"/>
<gene>
    <name evidence="2" type="ORF">HPODL_02661</name>
</gene>
<comment type="caution">
    <text evidence="2">The sequence shown here is derived from an EMBL/GenBank/DDBJ whole genome shotgun (WGS) entry which is preliminary data.</text>
</comment>
<dbReference type="KEGG" id="opa:HPODL_02661"/>
<sequence>MAREFFQKYENLCKHIATMSFVFRRNLTTLIPPKVASASNLGSNPAAKRMQHIVSFYSKLPRGEASFPKAKSPLGLYRQKYFDTGSGAPLLHASLFFLAVGYGLEYYFHLSHHKEH</sequence>
<keyword evidence="1" id="KW-0812">Transmembrane</keyword>
<evidence type="ECO:0000256" key="1">
    <source>
        <dbReference type="SAM" id="Phobius"/>
    </source>
</evidence>
<accession>W1Q9H5</accession>
<evidence type="ECO:0000313" key="3">
    <source>
        <dbReference type="Proteomes" id="UP000008673"/>
    </source>
</evidence>
<name>W1Q9H5_OGAPD</name>
<keyword evidence="1" id="KW-0472">Membrane</keyword>
<protein>
    <submittedName>
        <fullName evidence="2">F-type H+-transporting ATPase subunit f</fullName>
        <ecNumber evidence="2">3.6.3.14</ecNumber>
    </submittedName>
</protein>
<dbReference type="Pfam" id="PF10791">
    <property type="entry name" value="F1F0-ATPsyn_F"/>
    <property type="match status" value="1"/>
</dbReference>